<sequence length="371" mass="40807">MSTDDVAFSAYTSSTDDYLAFLPSDESTSDVDEVPSPSASLDDSVEELSSTFASSSSMASRWTVFTPISGSLHGTTYADKRPRATRNQSTVTGSSAVRAIKNRPEREPNVSARVLALYTTRKTQLQDALDAASGGYSSGEAVFRFAKQHDKKSVVGHEDKEDEEDDVLKASPAPVVDKVESRAPEKKNLGRRRPVGGRNERRNEDDESDEHEDERYGMEPDPLYDEQLDDADKLWVQTHFNGARSTQPETDATLCCPCCFLTVCMVCERHVTYTNQYRATAAINCRVKRDDILTYASSGSSAPASMPFHMRKSANTSDGDTAAISTPGREIARLLQADEFFSVVCSDCGTMVGVFDQDQQYHFFNALPSIS</sequence>
<dbReference type="InterPro" id="IPR019370">
    <property type="entry name" value="E2F-assoc_phosphoprotein"/>
</dbReference>
<accession>A0AAV0TL84</accession>
<gene>
    <name evidence="2" type="ORF">HBR001_LOCUS3001</name>
</gene>
<organism evidence="2 3">
    <name type="scientific">Hyaloperonospora brassicae</name>
    <name type="common">Brassica downy mildew</name>
    <name type="synonym">Peronospora brassicae</name>
    <dbReference type="NCBI Taxonomy" id="162125"/>
    <lineage>
        <taxon>Eukaryota</taxon>
        <taxon>Sar</taxon>
        <taxon>Stramenopiles</taxon>
        <taxon>Oomycota</taxon>
        <taxon>Peronosporomycetes</taxon>
        <taxon>Peronosporales</taxon>
        <taxon>Peronosporaceae</taxon>
        <taxon>Hyaloperonospora</taxon>
    </lineage>
</organism>
<dbReference type="GO" id="GO:0005634">
    <property type="term" value="C:nucleus"/>
    <property type="evidence" value="ECO:0007669"/>
    <property type="project" value="TreeGrafter"/>
</dbReference>
<evidence type="ECO:0000313" key="2">
    <source>
        <dbReference type="EMBL" id="CAI5722990.1"/>
    </source>
</evidence>
<feature type="region of interest" description="Disordered" evidence="1">
    <location>
        <begin position="75"/>
        <end position="95"/>
    </location>
</feature>
<feature type="compositionally biased region" description="Basic and acidic residues" evidence="1">
    <location>
        <begin position="177"/>
        <end position="188"/>
    </location>
</feature>
<comment type="caution">
    <text evidence="2">The sequence shown here is derived from an EMBL/GenBank/DDBJ whole genome shotgun (WGS) entry which is preliminary data.</text>
</comment>
<dbReference type="PANTHER" id="PTHR15967">
    <property type="entry name" value="E2F-ASSOCIATED PHOSPHOPROTEIN"/>
    <property type="match status" value="1"/>
</dbReference>
<protein>
    <recommendedName>
        <fullName evidence="4">E2F-associated phosphoprotein</fullName>
    </recommendedName>
</protein>
<evidence type="ECO:0008006" key="4">
    <source>
        <dbReference type="Google" id="ProtNLM"/>
    </source>
</evidence>
<dbReference type="Pfam" id="PF10238">
    <property type="entry name" value="Eapp_C"/>
    <property type="match status" value="1"/>
</dbReference>
<keyword evidence="3" id="KW-1185">Reference proteome</keyword>
<dbReference type="AlphaFoldDB" id="A0AAV0TL84"/>
<dbReference type="Proteomes" id="UP001162031">
    <property type="component" value="Unassembled WGS sequence"/>
</dbReference>
<feature type="compositionally biased region" description="Polar residues" evidence="1">
    <location>
        <begin position="85"/>
        <end position="95"/>
    </location>
</feature>
<feature type="region of interest" description="Disordered" evidence="1">
    <location>
        <begin position="151"/>
        <end position="224"/>
    </location>
</feature>
<evidence type="ECO:0000256" key="1">
    <source>
        <dbReference type="SAM" id="MobiDB-lite"/>
    </source>
</evidence>
<dbReference type="PANTHER" id="PTHR15967:SF0">
    <property type="entry name" value="E2F-ASSOCIATED PHOSPHOPROTEIN"/>
    <property type="match status" value="1"/>
</dbReference>
<dbReference type="EMBL" id="CANTFL010000470">
    <property type="protein sequence ID" value="CAI5722990.1"/>
    <property type="molecule type" value="Genomic_DNA"/>
</dbReference>
<name>A0AAV0TL84_HYABA</name>
<proteinExistence type="predicted"/>
<feature type="region of interest" description="Disordered" evidence="1">
    <location>
        <begin position="23"/>
        <end position="43"/>
    </location>
</feature>
<reference evidence="2" key="1">
    <citation type="submission" date="2022-12" db="EMBL/GenBank/DDBJ databases">
        <authorList>
            <person name="Webb A."/>
        </authorList>
    </citation>
    <scope>NUCLEOTIDE SEQUENCE</scope>
    <source>
        <strain evidence="2">Hp1</strain>
    </source>
</reference>
<evidence type="ECO:0000313" key="3">
    <source>
        <dbReference type="Proteomes" id="UP001162031"/>
    </source>
</evidence>